<sequence>MKLLAIADIHGAWNVLYLIEEFDGLYNFDAVLIAGDITNFGPAEFALDFLNEINKPTFAIPGNCDPPDVLDAIEKSKAVNLHKKEFEFGGLHFIGLGGTNGIGFTMGITFQEDYAYKFLSRCKECVFLLHQPPYGILDDVGSHHIGSEGIRKAVFEAKPKIVISGHVHEARGYFKTEDTLFVNPGPAKSGYAAIVDTENFSVRLLEK</sequence>
<dbReference type="AlphaFoldDB" id="B5ID53"/>
<evidence type="ECO:0000259" key="1">
    <source>
        <dbReference type="Pfam" id="PF00149"/>
    </source>
</evidence>
<dbReference type="Proteomes" id="UP000001400">
    <property type="component" value="Chromosome"/>
</dbReference>
<dbReference type="KEGG" id="abi:Aboo_1372"/>
<accession>B5ID53</accession>
<dbReference type="GO" id="GO:0016787">
    <property type="term" value="F:hydrolase activity"/>
    <property type="evidence" value="ECO:0007669"/>
    <property type="project" value="InterPro"/>
</dbReference>
<name>B5ID53_ACIB4</name>
<feature type="domain" description="Calcineurin-like phosphoesterase" evidence="1">
    <location>
        <begin position="1"/>
        <end position="169"/>
    </location>
</feature>
<dbReference type="EMBL" id="CP001941">
    <property type="protein sequence ID" value="ADD09180.1"/>
    <property type="molecule type" value="Genomic_DNA"/>
</dbReference>
<dbReference type="SUPFAM" id="SSF56300">
    <property type="entry name" value="Metallo-dependent phosphatases"/>
    <property type="match status" value="1"/>
</dbReference>
<dbReference type="InterPro" id="IPR029052">
    <property type="entry name" value="Metallo-depent_PP-like"/>
</dbReference>
<dbReference type="HOGENOM" id="CLU_041441_5_0_2"/>
<proteinExistence type="predicted"/>
<dbReference type="STRING" id="439481.Aboo_1372"/>
<dbReference type="PANTHER" id="PTHR37523:SF1">
    <property type="entry name" value="CALCINEURIN-LIKE PHOSPHOESTERASE DOMAIN-CONTAINING PROTEIN"/>
    <property type="match status" value="1"/>
</dbReference>
<dbReference type="Gene3D" id="3.60.21.10">
    <property type="match status" value="1"/>
</dbReference>
<dbReference type="InterPro" id="IPR004843">
    <property type="entry name" value="Calcineurin-like_PHP"/>
</dbReference>
<dbReference type="RefSeq" id="WP_008084058.1">
    <property type="nucleotide sequence ID" value="NC_013926.1"/>
</dbReference>
<organism evidence="2 3">
    <name type="scientific">Aciduliprofundum boonei (strain DSM 19572 / T469)</name>
    <dbReference type="NCBI Taxonomy" id="439481"/>
    <lineage>
        <taxon>Archaea</taxon>
        <taxon>Methanobacteriati</taxon>
        <taxon>Thermoplasmatota</taxon>
        <taxon>DHVE2 group</taxon>
        <taxon>Candidatus Aciduliprofundum</taxon>
    </lineage>
</organism>
<gene>
    <name evidence="2" type="ordered locus">Aboo_1372</name>
</gene>
<evidence type="ECO:0000313" key="2">
    <source>
        <dbReference type="EMBL" id="ADD09180.1"/>
    </source>
</evidence>
<evidence type="ECO:0000313" key="3">
    <source>
        <dbReference type="Proteomes" id="UP000001400"/>
    </source>
</evidence>
<dbReference type="eggNOG" id="arCOG01145">
    <property type="taxonomic scope" value="Archaea"/>
</dbReference>
<reference evidence="2" key="1">
    <citation type="submission" date="2010-02" db="EMBL/GenBank/DDBJ databases">
        <title>Complete sequence of Aciduliprofundum boonei T469.</title>
        <authorList>
            <consortium name="US DOE Joint Genome Institute"/>
            <person name="Lucas S."/>
            <person name="Copeland A."/>
            <person name="Lapidus A."/>
            <person name="Cheng J.-F."/>
            <person name="Bruce D."/>
            <person name="Goodwin L."/>
            <person name="Pitluck S."/>
            <person name="Saunders E."/>
            <person name="Detter J.C."/>
            <person name="Han C."/>
            <person name="Tapia R."/>
            <person name="Land M."/>
            <person name="Hauser L."/>
            <person name="Kyrpides N."/>
            <person name="Mikhailova N."/>
            <person name="Flores G."/>
            <person name="Reysenbach A.-L."/>
            <person name="Woyke T."/>
        </authorList>
    </citation>
    <scope>NUCLEOTIDE SEQUENCE</scope>
    <source>
        <strain evidence="2">T469</strain>
    </source>
</reference>
<protein>
    <submittedName>
        <fullName evidence="2">Phosphodiesterase, MJ0936 family</fullName>
    </submittedName>
</protein>
<dbReference type="PANTHER" id="PTHR37523">
    <property type="entry name" value="METALLOPHOSPHOESTERASE"/>
    <property type="match status" value="1"/>
</dbReference>
<dbReference type="OrthoDB" id="50367at2157"/>
<dbReference type="Pfam" id="PF00149">
    <property type="entry name" value="Metallophos"/>
    <property type="match status" value="1"/>
</dbReference>
<dbReference type="GeneID" id="8828334"/>
<keyword evidence="3" id="KW-1185">Reference proteome</keyword>